<keyword evidence="2" id="KW-1185">Reference proteome</keyword>
<dbReference type="AlphaFoldDB" id="A0A4S4M6K7"/>
<reference evidence="1 2" key="1">
    <citation type="submission" date="2019-02" db="EMBL/GenBank/DDBJ databases">
        <title>Genome sequencing of the rare red list fungi Antrodiella citrinella (Flaviporus citrinellus).</title>
        <authorList>
            <person name="Buettner E."/>
            <person name="Kellner H."/>
        </authorList>
    </citation>
    <scope>NUCLEOTIDE SEQUENCE [LARGE SCALE GENOMIC DNA]</scope>
    <source>
        <strain evidence="1 2">DSM 108506</strain>
    </source>
</reference>
<name>A0A4S4M6K7_9APHY</name>
<dbReference type="EMBL" id="SGPM01000472">
    <property type="protein sequence ID" value="THH20916.1"/>
    <property type="molecule type" value="Genomic_DNA"/>
</dbReference>
<organism evidence="1 2">
    <name type="scientific">Antrodiella citrinella</name>
    <dbReference type="NCBI Taxonomy" id="2447956"/>
    <lineage>
        <taxon>Eukaryota</taxon>
        <taxon>Fungi</taxon>
        <taxon>Dikarya</taxon>
        <taxon>Basidiomycota</taxon>
        <taxon>Agaricomycotina</taxon>
        <taxon>Agaricomycetes</taxon>
        <taxon>Polyporales</taxon>
        <taxon>Steccherinaceae</taxon>
        <taxon>Antrodiella</taxon>
    </lineage>
</organism>
<dbReference type="Proteomes" id="UP000308730">
    <property type="component" value="Unassembled WGS sequence"/>
</dbReference>
<proteinExistence type="predicted"/>
<sequence>MSSPFLVAPPRFSGLLVRREWDIAAEALHAYTEDPEFVMKYLFYTSRWRAEDDICDDAEKDGLTDRFDTDWAGKAAKSVGTSVFLQYIICLSVSWPSFPPSLWTTRVNSPAYVIASSQCLVDSNDSVPTVPGYLLSLGAFIVQAGKMNTASIEWLETARATPYYMNSKQWSTFELVAARMLHPRSTESSLEIAAYQYGLSSGVAFNFLSRGHRDLEEDTSVAIHCIRDDADYKTMMMRGGKHDFTHSAAYRLMCVAPDELTYNKRNIF</sequence>
<dbReference type="OrthoDB" id="2340858at2759"/>
<evidence type="ECO:0000313" key="2">
    <source>
        <dbReference type="Proteomes" id="UP000308730"/>
    </source>
</evidence>
<gene>
    <name evidence="1" type="ORF">EUX98_g8495</name>
</gene>
<comment type="caution">
    <text evidence="1">The sequence shown here is derived from an EMBL/GenBank/DDBJ whole genome shotgun (WGS) entry which is preliminary data.</text>
</comment>
<evidence type="ECO:0000313" key="1">
    <source>
        <dbReference type="EMBL" id="THH20916.1"/>
    </source>
</evidence>
<accession>A0A4S4M6K7</accession>
<protein>
    <submittedName>
        <fullName evidence="1">Uncharacterized protein</fullName>
    </submittedName>
</protein>